<dbReference type="PANTHER" id="PTHR47331:SF5">
    <property type="entry name" value="RIBONUCLEASE H"/>
    <property type="match status" value="1"/>
</dbReference>
<gene>
    <name evidence="1" type="primary">AVEN_73952_1</name>
    <name evidence="1" type="ORF">TNIN_33631</name>
</gene>
<dbReference type="AlphaFoldDB" id="A0A8X6XKC9"/>
<dbReference type="InterPro" id="IPR043502">
    <property type="entry name" value="DNA/RNA_pol_sf"/>
</dbReference>
<dbReference type="OrthoDB" id="6513136at2759"/>
<dbReference type="PANTHER" id="PTHR47331">
    <property type="entry name" value="PHD-TYPE DOMAIN-CONTAINING PROTEIN"/>
    <property type="match status" value="1"/>
</dbReference>
<evidence type="ECO:0000313" key="2">
    <source>
        <dbReference type="Proteomes" id="UP000886998"/>
    </source>
</evidence>
<dbReference type="SUPFAM" id="SSF56672">
    <property type="entry name" value="DNA/RNA polymerases"/>
    <property type="match status" value="1"/>
</dbReference>
<dbReference type="EMBL" id="BMAV01010442">
    <property type="protein sequence ID" value="GFY55538.1"/>
    <property type="molecule type" value="Genomic_DNA"/>
</dbReference>
<comment type="caution">
    <text evidence="1">The sequence shown here is derived from an EMBL/GenBank/DDBJ whole genome shotgun (WGS) entry which is preliminary data.</text>
</comment>
<sequence>MPDAVINNPSEPQTIQTFSSVNKSSNKFVFLSTAIVGIWSPVLNSYVRGRVILDSASQSHFMTLQFASKLGLEKKKVNLAVSGLSENSINIKWKINNAFISNKDSSYTSPLDFLIVSSITDFVPSTQPNFRIKKFNDINRSFLADPTFDEPGKIDMIIGAKLFYQIIKDGRKKVYIDNCIKKFWEIEEIILDKSLSKEEEFCEMHFRNTYRRDCTDRFIVYMPVQDEELPTLSNSLILAQKRLNQTIKKLDRDPHMHKLYSEFLEEYESLGHMQRIPYNCFSPINYYLPHHGVLKSQNNSTKLRVVFDGSAPTTSGRSLNDILLSGRVQEDVFNIMLRFRKHKIDLKADIKQMFRQILIDPTQRNLLRILWKNKPWEKPIEYELNTVTYGTKSAPFLATRVIKQLCLDESDAFPLAAEITLSDIYMDDIVTVSKIQALTANYQWKHISSRDNPADLISRGVNSSDLEHLEFWWSLPSSAMEEIMDDSRQNDLNLSEKELYLTELKTVTSTNLILSSDNI</sequence>
<accession>A0A8X6XKC9</accession>
<proteinExistence type="predicted"/>
<organism evidence="1 2">
    <name type="scientific">Trichonephila inaurata madagascariensis</name>
    <dbReference type="NCBI Taxonomy" id="2747483"/>
    <lineage>
        <taxon>Eukaryota</taxon>
        <taxon>Metazoa</taxon>
        <taxon>Ecdysozoa</taxon>
        <taxon>Arthropoda</taxon>
        <taxon>Chelicerata</taxon>
        <taxon>Arachnida</taxon>
        <taxon>Araneae</taxon>
        <taxon>Araneomorphae</taxon>
        <taxon>Entelegynae</taxon>
        <taxon>Araneoidea</taxon>
        <taxon>Nephilidae</taxon>
        <taxon>Trichonephila</taxon>
        <taxon>Trichonephila inaurata</taxon>
    </lineage>
</organism>
<name>A0A8X6XKC9_9ARAC</name>
<evidence type="ECO:0000313" key="1">
    <source>
        <dbReference type="EMBL" id="GFY55538.1"/>
    </source>
</evidence>
<protein>
    <submittedName>
        <fullName evidence="1">Integrase catalytic domain-containing protein</fullName>
    </submittedName>
</protein>
<keyword evidence="2" id="KW-1185">Reference proteome</keyword>
<dbReference type="Proteomes" id="UP000886998">
    <property type="component" value="Unassembled WGS sequence"/>
</dbReference>
<reference evidence="1" key="1">
    <citation type="submission" date="2020-08" db="EMBL/GenBank/DDBJ databases">
        <title>Multicomponent nature underlies the extraordinary mechanical properties of spider dragline silk.</title>
        <authorList>
            <person name="Kono N."/>
            <person name="Nakamura H."/>
            <person name="Mori M."/>
            <person name="Yoshida Y."/>
            <person name="Ohtoshi R."/>
            <person name="Malay A.D."/>
            <person name="Moran D.A.P."/>
            <person name="Tomita M."/>
            <person name="Numata K."/>
            <person name="Arakawa K."/>
        </authorList>
    </citation>
    <scope>NUCLEOTIDE SEQUENCE</scope>
</reference>
<dbReference type="GO" id="GO:0071897">
    <property type="term" value="P:DNA biosynthetic process"/>
    <property type="evidence" value="ECO:0007669"/>
    <property type="project" value="UniProtKB-ARBA"/>
</dbReference>